<dbReference type="Proteomes" id="UP001500984">
    <property type="component" value="Unassembled WGS sequence"/>
</dbReference>
<keyword evidence="1" id="KW-0328">Glycosyltransferase</keyword>
<proteinExistence type="predicted"/>
<dbReference type="EMBL" id="BAAAPZ010000006">
    <property type="protein sequence ID" value="GAA2097035.1"/>
    <property type="molecule type" value="Genomic_DNA"/>
</dbReference>
<accession>A0ABN2WQQ5</accession>
<name>A0ABN2WQQ5_9MICO</name>
<evidence type="ECO:0000313" key="6">
    <source>
        <dbReference type="Proteomes" id="UP001500984"/>
    </source>
</evidence>
<reference evidence="5 6" key="1">
    <citation type="journal article" date="2019" name="Int. J. Syst. Evol. Microbiol.">
        <title>The Global Catalogue of Microorganisms (GCM) 10K type strain sequencing project: providing services to taxonomists for standard genome sequencing and annotation.</title>
        <authorList>
            <consortium name="The Broad Institute Genomics Platform"/>
            <consortium name="The Broad Institute Genome Sequencing Center for Infectious Disease"/>
            <person name="Wu L."/>
            <person name="Ma J."/>
        </authorList>
    </citation>
    <scope>NUCLEOTIDE SEQUENCE [LARGE SCALE GENOMIC DNA]</scope>
    <source>
        <strain evidence="5 6">JCM 15900</strain>
    </source>
</reference>
<keyword evidence="6" id="KW-1185">Reference proteome</keyword>
<comment type="caution">
    <text evidence="5">The sequence shown here is derived from an EMBL/GenBank/DDBJ whole genome shotgun (WGS) entry which is preliminary data.</text>
</comment>
<dbReference type="Pfam" id="PF13439">
    <property type="entry name" value="Glyco_transf_4"/>
    <property type="match status" value="1"/>
</dbReference>
<evidence type="ECO:0000313" key="5">
    <source>
        <dbReference type="EMBL" id="GAA2097035.1"/>
    </source>
</evidence>
<evidence type="ECO:0000259" key="3">
    <source>
        <dbReference type="Pfam" id="PF00534"/>
    </source>
</evidence>
<feature type="domain" description="Glycosyltransferase subfamily 4-like N-terminal" evidence="4">
    <location>
        <begin position="61"/>
        <end position="179"/>
    </location>
</feature>
<dbReference type="InterPro" id="IPR001296">
    <property type="entry name" value="Glyco_trans_1"/>
</dbReference>
<dbReference type="CDD" id="cd03809">
    <property type="entry name" value="GT4_MtfB-like"/>
    <property type="match status" value="1"/>
</dbReference>
<sequence>MRETVERASAPARIAIDARILSKSTGTYARMLLKHLQEIDSYNEYTVLLRAEDLGRWKPHAPNFSVEKAEYADFSFAEQWAFWRHLRRRRFDLVHFCMQQQPILYRGAKVTTFHDLTLLRTVDTSKNPVVFRAKRLVARAAFWIALRTATQVITPSRFSAEDARRYAKLPAGRLTVTPLAAEIETTEPEARELPFREYALYVGNFFDYKNIDRLIQAHQLLRGRGSDLGLVLVGRLDAAGMRLKERSERRGDEAVEFTGFISDAERDWLYENAAVYVFPSLSEGFGLPGLEAMNYGVPVAAADATCLPEVYQDAAHYFDPTSVPAMAEAIAEVVGSEELSARLRENAAALLQTYSWRTTAELTHSVYESALRSAAGRGPA</sequence>
<evidence type="ECO:0000256" key="2">
    <source>
        <dbReference type="ARBA" id="ARBA00022679"/>
    </source>
</evidence>
<dbReference type="SUPFAM" id="SSF53756">
    <property type="entry name" value="UDP-Glycosyltransferase/glycogen phosphorylase"/>
    <property type="match status" value="1"/>
</dbReference>
<protein>
    <submittedName>
        <fullName evidence="5">Glycosyltransferase family 1 protein</fullName>
    </submittedName>
</protein>
<evidence type="ECO:0000259" key="4">
    <source>
        <dbReference type="Pfam" id="PF13439"/>
    </source>
</evidence>
<dbReference type="PANTHER" id="PTHR46401:SF2">
    <property type="entry name" value="GLYCOSYLTRANSFERASE WBBK-RELATED"/>
    <property type="match status" value="1"/>
</dbReference>
<dbReference type="RefSeq" id="WP_344336900.1">
    <property type="nucleotide sequence ID" value="NZ_BAAAPZ010000006.1"/>
</dbReference>
<evidence type="ECO:0000256" key="1">
    <source>
        <dbReference type="ARBA" id="ARBA00022676"/>
    </source>
</evidence>
<keyword evidence="2" id="KW-0808">Transferase</keyword>
<gene>
    <name evidence="5" type="ORF">GCM10009823_17440</name>
</gene>
<organism evidence="5 6">
    <name type="scientific">Brevibacterium salitolerans</name>
    <dbReference type="NCBI Taxonomy" id="1403566"/>
    <lineage>
        <taxon>Bacteria</taxon>
        <taxon>Bacillati</taxon>
        <taxon>Actinomycetota</taxon>
        <taxon>Actinomycetes</taxon>
        <taxon>Micrococcales</taxon>
        <taxon>Brevibacteriaceae</taxon>
        <taxon>Brevibacterium</taxon>
    </lineage>
</organism>
<dbReference type="Pfam" id="PF00534">
    <property type="entry name" value="Glycos_transf_1"/>
    <property type="match status" value="1"/>
</dbReference>
<feature type="domain" description="Glycosyl transferase family 1" evidence="3">
    <location>
        <begin position="196"/>
        <end position="348"/>
    </location>
</feature>
<dbReference type="InterPro" id="IPR028098">
    <property type="entry name" value="Glyco_trans_4-like_N"/>
</dbReference>
<dbReference type="PANTHER" id="PTHR46401">
    <property type="entry name" value="GLYCOSYLTRANSFERASE WBBK-RELATED"/>
    <property type="match status" value="1"/>
</dbReference>
<dbReference type="Gene3D" id="3.40.50.2000">
    <property type="entry name" value="Glycogen Phosphorylase B"/>
    <property type="match status" value="2"/>
</dbReference>